<dbReference type="PANTHER" id="PTHR34407">
    <property type="entry name" value="EXPRESSED PROTEIN"/>
    <property type="match status" value="1"/>
</dbReference>
<dbReference type="InParanoid" id="F0YJ32"/>
<keyword evidence="1" id="KW-0732">Signal</keyword>
<dbReference type="RefSeq" id="XP_009040408.1">
    <property type="nucleotide sequence ID" value="XM_009042160.1"/>
</dbReference>
<dbReference type="EMBL" id="GL833146">
    <property type="protein sequence ID" value="EGB04851.1"/>
    <property type="molecule type" value="Genomic_DNA"/>
</dbReference>
<accession>F0YJ32</accession>
<gene>
    <name evidence="2" type="ORF">AURANDRAFT_66863</name>
</gene>
<keyword evidence="3" id="KW-1185">Reference proteome</keyword>
<dbReference type="Proteomes" id="UP000002729">
    <property type="component" value="Unassembled WGS sequence"/>
</dbReference>
<protein>
    <recommendedName>
        <fullName evidence="4">SGNH hydrolase-type esterase domain-containing protein</fullName>
    </recommendedName>
</protein>
<dbReference type="AlphaFoldDB" id="F0YJ32"/>
<evidence type="ECO:0008006" key="4">
    <source>
        <dbReference type="Google" id="ProtNLM"/>
    </source>
</evidence>
<dbReference type="InterPro" id="IPR036514">
    <property type="entry name" value="SGNH_hydro_sf"/>
</dbReference>
<organism evidence="3">
    <name type="scientific">Aureococcus anophagefferens</name>
    <name type="common">Harmful bloom alga</name>
    <dbReference type="NCBI Taxonomy" id="44056"/>
    <lineage>
        <taxon>Eukaryota</taxon>
        <taxon>Sar</taxon>
        <taxon>Stramenopiles</taxon>
        <taxon>Ochrophyta</taxon>
        <taxon>Pelagophyceae</taxon>
        <taxon>Pelagomonadales</taxon>
        <taxon>Pelagomonadaceae</taxon>
        <taxon>Aureococcus</taxon>
    </lineage>
</organism>
<dbReference type="GeneID" id="20225983"/>
<dbReference type="Gene3D" id="3.40.50.1110">
    <property type="entry name" value="SGNH hydrolase"/>
    <property type="match status" value="1"/>
</dbReference>
<dbReference type="PANTHER" id="PTHR34407:SF1">
    <property type="entry name" value="SGNH HYDROLASE-TYPE ESTERASE DOMAIN-CONTAINING PROTEIN"/>
    <property type="match status" value="1"/>
</dbReference>
<evidence type="ECO:0000256" key="1">
    <source>
        <dbReference type="SAM" id="SignalP"/>
    </source>
</evidence>
<reference evidence="2 3" key="1">
    <citation type="journal article" date="2011" name="Proc. Natl. Acad. Sci. U.S.A.">
        <title>Niche of harmful alga Aureococcus anophagefferens revealed through ecogenomics.</title>
        <authorList>
            <person name="Gobler C.J."/>
            <person name="Berry D.L."/>
            <person name="Dyhrman S.T."/>
            <person name="Wilhelm S.W."/>
            <person name="Salamov A."/>
            <person name="Lobanov A.V."/>
            <person name="Zhang Y."/>
            <person name="Collier J.L."/>
            <person name="Wurch L.L."/>
            <person name="Kustka A.B."/>
            <person name="Dill B.D."/>
            <person name="Shah M."/>
            <person name="VerBerkmoes N.C."/>
            <person name="Kuo A."/>
            <person name="Terry A."/>
            <person name="Pangilinan J."/>
            <person name="Lindquist E.A."/>
            <person name="Lucas S."/>
            <person name="Paulsen I.T."/>
            <person name="Hattenrath-Lehmann T.K."/>
            <person name="Talmage S.C."/>
            <person name="Walker E.A."/>
            <person name="Koch F."/>
            <person name="Burson A.M."/>
            <person name="Marcoval M.A."/>
            <person name="Tang Y.Z."/>
            <person name="Lecleir G.R."/>
            <person name="Coyne K.J."/>
            <person name="Berg G.M."/>
            <person name="Bertrand E.M."/>
            <person name="Saito M.A."/>
            <person name="Gladyshev V.N."/>
            <person name="Grigoriev I.V."/>
        </authorList>
    </citation>
    <scope>NUCLEOTIDE SEQUENCE [LARGE SCALE GENOMIC DNA]</scope>
    <source>
        <strain evidence="3">CCMP 1984</strain>
    </source>
</reference>
<evidence type="ECO:0000313" key="3">
    <source>
        <dbReference type="Proteomes" id="UP000002729"/>
    </source>
</evidence>
<evidence type="ECO:0000313" key="2">
    <source>
        <dbReference type="EMBL" id="EGB04851.1"/>
    </source>
</evidence>
<dbReference type="KEGG" id="aaf:AURANDRAFT_66863"/>
<name>F0YJ32_AURAN</name>
<feature type="signal peptide" evidence="1">
    <location>
        <begin position="1"/>
        <end position="18"/>
    </location>
</feature>
<dbReference type="SUPFAM" id="SSF52266">
    <property type="entry name" value="SGNH hydrolase"/>
    <property type="match status" value="1"/>
</dbReference>
<sequence>MLMARLVSLALVLPWCRASLPTYDAFAMEPLGAFAPGYASRRSPDAPLGAPLGGASTVLPGARLAAWHRVLARLARREQAVLTVLVLGGSMTAGRMDARADRQQASLFAAGARVAYGSSACANATTTESYATCDHEVTGDCKPCAFPARLGAWLARVYPATDVRVLNYAVGASTSRSILGMLGGELEALEAGHVDVAFVNYVDNDVARATDAAATAKIAAAHEALLRLLLTRKVAVVDVEMQVPDKSDAWPTHAAVCRHLGVPMVSWRRGVAGDEKSSVARHPNWAFHQLIADWLAYEWGVQGAAALRGNVDASDPPLPPPLRSPDTSDVVSDVVCAAPLTDLDAHELAASPAAVSSDGAWRFGEDAPGKKGWIVDDAHGGVVNFTVHTPPDGRDPVVGVGFLASWDPSMGAVRVVVDGDAENAAVLNASRPGGTASQTEYARLCVEPPRYSPCFPACGAPTKRPLRFAAHKPASCDRDQRQCESAWRRYDAAQRASTARSLSFELLPRPGAASNRFVLRYVVTC</sequence>
<proteinExistence type="predicted"/>
<feature type="chain" id="PRO_5003263072" description="SGNH hydrolase-type esterase domain-containing protein" evidence="1">
    <location>
        <begin position="19"/>
        <end position="525"/>
    </location>
</feature>